<gene>
    <name evidence="8" type="ORF">FOZG_17659</name>
</gene>
<feature type="domain" description="FAD-binding" evidence="7">
    <location>
        <begin position="74"/>
        <end position="313"/>
    </location>
</feature>
<dbReference type="PANTHER" id="PTHR46720">
    <property type="entry name" value="HYDROXYLASE, PUTATIVE (AFU_ORTHOLOGUE AFUA_3G01460)-RELATED"/>
    <property type="match status" value="1"/>
</dbReference>
<evidence type="ECO:0000313" key="8">
    <source>
        <dbReference type="EMBL" id="EWZ28654.1"/>
    </source>
</evidence>
<dbReference type="VEuPathDB" id="FungiDB:FOZG_17659"/>
<evidence type="ECO:0000256" key="2">
    <source>
        <dbReference type="ARBA" id="ARBA00007992"/>
    </source>
</evidence>
<dbReference type="Gene3D" id="3.50.50.60">
    <property type="entry name" value="FAD/NAD(P)-binding domain"/>
    <property type="match status" value="1"/>
</dbReference>
<dbReference type="GO" id="GO:0071949">
    <property type="term" value="F:FAD binding"/>
    <property type="evidence" value="ECO:0007669"/>
    <property type="project" value="InterPro"/>
</dbReference>
<dbReference type="GO" id="GO:0044550">
    <property type="term" value="P:secondary metabolite biosynthetic process"/>
    <property type="evidence" value="ECO:0007669"/>
    <property type="project" value="TreeGrafter"/>
</dbReference>
<evidence type="ECO:0000256" key="5">
    <source>
        <dbReference type="ARBA" id="ARBA00023002"/>
    </source>
</evidence>
<comment type="cofactor">
    <cofactor evidence="1">
        <name>FAD</name>
        <dbReference type="ChEBI" id="CHEBI:57692"/>
    </cofactor>
</comment>
<dbReference type="Pfam" id="PF01494">
    <property type="entry name" value="FAD_binding_3"/>
    <property type="match status" value="1"/>
</dbReference>
<dbReference type="SUPFAM" id="SSF51905">
    <property type="entry name" value="FAD/NAD(P)-binding domain"/>
    <property type="match status" value="1"/>
</dbReference>
<dbReference type="HOGENOM" id="CLU_009665_6_3_1"/>
<evidence type="ECO:0000256" key="4">
    <source>
        <dbReference type="ARBA" id="ARBA00022827"/>
    </source>
</evidence>
<dbReference type="EMBL" id="JH717920">
    <property type="protein sequence ID" value="EWZ28654.1"/>
    <property type="molecule type" value="Genomic_DNA"/>
</dbReference>
<protein>
    <recommendedName>
        <fullName evidence="7">FAD-binding domain-containing protein</fullName>
    </recommendedName>
</protein>
<keyword evidence="6" id="KW-0503">Monooxygenase</keyword>
<dbReference type="InterPro" id="IPR036188">
    <property type="entry name" value="FAD/NAD-bd_sf"/>
</dbReference>
<dbReference type="InterPro" id="IPR002938">
    <property type="entry name" value="FAD-bd"/>
</dbReference>
<dbReference type="AlphaFoldDB" id="W9JDV3"/>
<organism evidence="8">
    <name type="scientific">Fusarium oxysporum Fo47</name>
    <dbReference type="NCBI Taxonomy" id="660027"/>
    <lineage>
        <taxon>Eukaryota</taxon>
        <taxon>Fungi</taxon>
        <taxon>Dikarya</taxon>
        <taxon>Ascomycota</taxon>
        <taxon>Pezizomycotina</taxon>
        <taxon>Sordariomycetes</taxon>
        <taxon>Hypocreomycetidae</taxon>
        <taxon>Hypocreales</taxon>
        <taxon>Nectriaceae</taxon>
        <taxon>Fusarium</taxon>
        <taxon>Fusarium oxysporum species complex</taxon>
    </lineage>
</organism>
<reference evidence="8" key="1">
    <citation type="submission" date="2011-06" db="EMBL/GenBank/DDBJ databases">
        <title>The Genome Sequence of Fusarium oxysporum Fo47.</title>
        <authorList>
            <consortium name="The Broad Institute Genome Sequencing Platform"/>
            <person name="Ma L.-J."/>
            <person name="Gale L.R."/>
            <person name="Schwartz D.C."/>
            <person name="Zhou S."/>
            <person name="Corby-Kistler H."/>
            <person name="Young S.K."/>
            <person name="Zeng Q."/>
            <person name="Gargeya S."/>
            <person name="Fitzgerald M."/>
            <person name="Haas B."/>
            <person name="Abouelleil A."/>
            <person name="Alvarado L."/>
            <person name="Arachchi H.M."/>
            <person name="Berlin A."/>
            <person name="Brown A."/>
            <person name="Chapman S.B."/>
            <person name="Chen Z."/>
            <person name="Dunbar C."/>
            <person name="Freedman E."/>
            <person name="Gearin G."/>
            <person name="Gellesch M."/>
            <person name="Goldberg J."/>
            <person name="Griggs A."/>
            <person name="Gujja S."/>
            <person name="Heiman D."/>
            <person name="Howarth C."/>
            <person name="Larson L."/>
            <person name="Lui A."/>
            <person name="MacDonald P.J.P."/>
            <person name="Mehta T."/>
            <person name="Montmayeur A."/>
            <person name="Murphy C."/>
            <person name="Neiman D."/>
            <person name="Pearson M."/>
            <person name="Priest M."/>
            <person name="Roberts A."/>
            <person name="Saif S."/>
            <person name="Shea T."/>
            <person name="Shenoy N."/>
            <person name="Sisk P."/>
            <person name="Stolte C."/>
            <person name="Sykes S."/>
            <person name="Wortman J."/>
            <person name="Nusbaum C."/>
            <person name="Birren B."/>
        </authorList>
    </citation>
    <scope>NUCLEOTIDE SEQUENCE [LARGE SCALE GENOMIC DNA]</scope>
    <source>
        <strain evidence="8">Fo47</strain>
    </source>
</reference>
<proteinExistence type="inferred from homology"/>
<evidence type="ECO:0000259" key="7">
    <source>
        <dbReference type="Pfam" id="PF01494"/>
    </source>
</evidence>
<evidence type="ECO:0000256" key="6">
    <source>
        <dbReference type="ARBA" id="ARBA00023033"/>
    </source>
</evidence>
<dbReference type="PRINTS" id="PR00420">
    <property type="entry name" value="RNGMNOXGNASE"/>
</dbReference>
<dbReference type="InterPro" id="IPR051104">
    <property type="entry name" value="FAD_monoxygenase"/>
</dbReference>
<sequence length="366" mass="40736">MVVCDPTVHNVFKKVANGNMWDSKKDTVFEFIDGRSSATDTAPFFEIKNSTGLQGCHRVSFVNELLRILPANMIRFNKQLAKVEDQGNNRVQLFFQDGTTEEADAIVGCDGIKSKMRELLVGQNHPSAKCSYTHKYAYRGMIPMPQAIEVLGEERALNATIWMGNDRHLLSYPVAHGTILNVVAYCTSSDDWPSETQLTLPATKKDLLDDFGHFTPLGLKIIDCAEKLDRWGIFDLGDHPVPAFAKGRMCLIGDAAHASSPHHGAGAALCFEDAAVLASLLGHKMIRTGADVKTAFASFDMSRRDRAQWVVQKSRRAGQLYELQTEIGSNFEKMSQELRETLPTIWEFSVEDAIKKALDNLEGRLK</sequence>
<reference evidence="8" key="2">
    <citation type="submission" date="2012-06" db="EMBL/GenBank/DDBJ databases">
        <title>Annotation of the Genome Sequence of Fusarium oxysporum Fo47.</title>
        <authorList>
            <consortium name="The Broad Institute Genomics Platform"/>
            <person name="Ma L.-J."/>
            <person name="Corby-Kistler H."/>
            <person name="Broz K."/>
            <person name="Gale L.R."/>
            <person name="Jonkers W."/>
            <person name="O'Donnell K."/>
            <person name="Ploetz R."/>
            <person name="Steinberg C."/>
            <person name="Schwartz D.C."/>
            <person name="VanEtten H."/>
            <person name="Zhou S."/>
            <person name="Young S.K."/>
            <person name="Zeng Q."/>
            <person name="Gargeya S."/>
            <person name="Fitzgerald M."/>
            <person name="Abouelleil A."/>
            <person name="Alvarado L."/>
            <person name="Chapman S.B."/>
            <person name="Gainer-Dewar J."/>
            <person name="Goldberg J."/>
            <person name="Griggs A."/>
            <person name="Gujja S."/>
            <person name="Hansen M."/>
            <person name="Howarth C."/>
            <person name="Imamovic A."/>
            <person name="Ireland A."/>
            <person name="Larimer J."/>
            <person name="McCowan C."/>
            <person name="Murphy C."/>
            <person name="Pearson M."/>
            <person name="Poon T.W."/>
            <person name="Priest M."/>
            <person name="Roberts A."/>
            <person name="Saif S."/>
            <person name="Shea T."/>
            <person name="Sykes S."/>
            <person name="Wortman J."/>
            <person name="Nusbaum C."/>
            <person name="Birren B."/>
        </authorList>
    </citation>
    <scope>NUCLEOTIDE SEQUENCE</scope>
    <source>
        <strain evidence="8">Fo47</strain>
    </source>
</reference>
<keyword evidence="5" id="KW-0560">Oxidoreductase</keyword>
<accession>W9JDV3</accession>
<evidence type="ECO:0000256" key="1">
    <source>
        <dbReference type="ARBA" id="ARBA00001974"/>
    </source>
</evidence>
<keyword evidence="3" id="KW-0285">Flavoprotein</keyword>
<keyword evidence="4" id="KW-0274">FAD</keyword>
<comment type="similarity">
    <text evidence="2">Belongs to the paxM FAD-dependent monooxygenase family.</text>
</comment>
<evidence type="ECO:0000256" key="3">
    <source>
        <dbReference type="ARBA" id="ARBA00022630"/>
    </source>
</evidence>
<dbReference type="PANTHER" id="PTHR46720:SF3">
    <property type="entry name" value="FAD-BINDING DOMAIN-CONTAINING PROTEIN-RELATED"/>
    <property type="match status" value="1"/>
</dbReference>
<dbReference type="GO" id="GO:0004497">
    <property type="term" value="F:monooxygenase activity"/>
    <property type="evidence" value="ECO:0007669"/>
    <property type="project" value="UniProtKB-KW"/>
</dbReference>
<name>W9JDV3_FUSOX</name>
<dbReference type="Proteomes" id="UP000030766">
    <property type="component" value="Unassembled WGS sequence"/>
</dbReference>
<dbReference type="SUPFAM" id="SSF54373">
    <property type="entry name" value="FAD-linked reductases, C-terminal domain"/>
    <property type="match status" value="1"/>
</dbReference>